<gene>
    <name evidence="5" type="ORF">ACFSRZ_10375</name>
</gene>
<keyword evidence="6" id="KW-1185">Reference proteome</keyword>
<keyword evidence="3 5" id="KW-0808">Transferase</keyword>
<dbReference type="CDD" id="cd00761">
    <property type="entry name" value="Glyco_tranf_GTA_type"/>
    <property type="match status" value="1"/>
</dbReference>
<protein>
    <submittedName>
        <fullName evidence="5">Glycosyltransferase family 2 protein</fullName>
        <ecNumber evidence="5">2.4.-.-</ecNumber>
    </submittedName>
</protein>
<dbReference type="EC" id="2.4.-.-" evidence="5"/>
<dbReference type="GO" id="GO:0016757">
    <property type="term" value="F:glycosyltransferase activity"/>
    <property type="evidence" value="ECO:0007669"/>
    <property type="project" value="UniProtKB-KW"/>
</dbReference>
<evidence type="ECO:0000313" key="5">
    <source>
        <dbReference type="EMBL" id="MFD2567779.1"/>
    </source>
</evidence>
<evidence type="ECO:0000256" key="1">
    <source>
        <dbReference type="ARBA" id="ARBA00006739"/>
    </source>
</evidence>
<evidence type="ECO:0000256" key="2">
    <source>
        <dbReference type="ARBA" id="ARBA00022676"/>
    </source>
</evidence>
<dbReference type="InterPro" id="IPR029044">
    <property type="entry name" value="Nucleotide-diphossugar_trans"/>
</dbReference>
<dbReference type="PANTHER" id="PTHR43179:SF12">
    <property type="entry name" value="GALACTOFURANOSYLTRANSFERASE GLFT2"/>
    <property type="match status" value="1"/>
</dbReference>
<dbReference type="Gene3D" id="3.90.550.10">
    <property type="entry name" value="Spore Coat Polysaccharide Biosynthesis Protein SpsA, Chain A"/>
    <property type="match status" value="1"/>
</dbReference>
<comment type="similarity">
    <text evidence="1">Belongs to the glycosyltransferase 2 family.</text>
</comment>
<evidence type="ECO:0000259" key="4">
    <source>
        <dbReference type="Pfam" id="PF00535"/>
    </source>
</evidence>
<accession>A0ABW5LUZ9</accession>
<dbReference type="InterPro" id="IPR001173">
    <property type="entry name" value="Glyco_trans_2-like"/>
</dbReference>
<dbReference type="PANTHER" id="PTHR43179">
    <property type="entry name" value="RHAMNOSYLTRANSFERASE WBBL"/>
    <property type="match status" value="1"/>
</dbReference>
<name>A0ABW5LUZ9_9FLAO</name>
<dbReference type="SUPFAM" id="SSF53448">
    <property type="entry name" value="Nucleotide-diphospho-sugar transferases"/>
    <property type="match status" value="1"/>
</dbReference>
<comment type="caution">
    <text evidence="5">The sequence shown here is derived from an EMBL/GenBank/DDBJ whole genome shotgun (WGS) entry which is preliminary data.</text>
</comment>
<organism evidence="5 6">
    <name type="scientific">Pseudotenacibaculum haliotis</name>
    <dbReference type="NCBI Taxonomy" id="1862138"/>
    <lineage>
        <taxon>Bacteria</taxon>
        <taxon>Pseudomonadati</taxon>
        <taxon>Bacteroidota</taxon>
        <taxon>Flavobacteriia</taxon>
        <taxon>Flavobacteriales</taxon>
        <taxon>Flavobacteriaceae</taxon>
        <taxon>Pseudotenacibaculum</taxon>
    </lineage>
</organism>
<evidence type="ECO:0000313" key="6">
    <source>
        <dbReference type="Proteomes" id="UP001597508"/>
    </source>
</evidence>
<reference evidence="6" key="1">
    <citation type="journal article" date="2019" name="Int. J. Syst. Evol. Microbiol.">
        <title>The Global Catalogue of Microorganisms (GCM) 10K type strain sequencing project: providing services to taxonomists for standard genome sequencing and annotation.</title>
        <authorList>
            <consortium name="The Broad Institute Genomics Platform"/>
            <consortium name="The Broad Institute Genome Sequencing Center for Infectious Disease"/>
            <person name="Wu L."/>
            <person name="Ma J."/>
        </authorList>
    </citation>
    <scope>NUCLEOTIDE SEQUENCE [LARGE SCALE GENOMIC DNA]</scope>
    <source>
        <strain evidence="6">KCTC 52127</strain>
    </source>
</reference>
<dbReference type="EMBL" id="JBHULH010000004">
    <property type="protein sequence ID" value="MFD2567779.1"/>
    <property type="molecule type" value="Genomic_DNA"/>
</dbReference>
<dbReference type="Pfam" id="PF00535">
    <property type="entry name" value="Glycos_transf_2"/>
    <property type="match status" value="1"/>
</dbReference>
<feature type="domain" description="Glycosyltransferase 2-like" evidence="4">
    <location>
        <begin position="4"/>
        <end position="131"/>
    </location>
</feature>
<dbReference type="RefSeq" id="WP_379666485.1">
    <property type="nucleotide sequence ID" value="NZ_JBHULH010000004.1"/>
</dbReference>
<keyword evidence="2 5" id="KW-0328">Glycosyltransferase</keyword>
<evidence type="ECO:0000256" key="3">
    <source>
        <dbReference type="ARBA" id="ARBA00022679"/>
    </source>
</evidence>
<sequence length="333" mass="38294">MKFSLIVCTYMRPKALTDLLESVKLQTLYPNQIVIVDGSRNDLTKEALSKKSYQNLEYYKVDDEDRGLTRQRNFGIGKLSENIEVVCFLDDDIILTETYFENLIATYSQYPNAGGVGGYITNEVNWRKLNEGEIPSYGEYEAEGWVRSIGSRNVIRKKLGLLSDKPPCIMPEFSNGFSIGFFPPIDKVYKVEHFMGGVSSFRKQVVDEIKFSTYFEGYGLYEDSDFCLRVSKKYDLYVNTGAKLAHFHEPSGRPNQFSYGKMVTRNGWYVWKVRHPKPSFKAKIKWNVIAVLLAIIRFTNVLRASDKKAAFTESTGRFYGLLTLIFNKPKVQY</sequence>
<proteinExistence type="inferred from homology"/>
<dbReference type="Proteomes" id="UP001597508">
    <property type="component" value="Unassembled WGS sequence"/>
</dbReference>